<accession>A0A382IKU1</accession>
<dbReference type="InterPro" id="IPR029021">
    <property type="entry name" value="Prot-tyrosine_phosphatase-like"/>
</dbReference>
<evidence type="ECO:0000259" key="1">
    <source>
        <dbReference type="Pfam" id="PF00782"/>
    </source>
</evidence>
<evidence type="ECO:0000313" key="2">
    <source>
        <dbReference type="EMBL" id="SVC00374.1"/>
    </source>
</evidence>
<sequence length="186" mass="21371">MIIVCSLSDLVDVCESIKPKYLISVIDPGYEPETPKFVLKHLKLGFDDIIKISSDNHIFRLNTEEIPQLPPNHSHIDSIAQFTNTWNVKEDIVIHCWCGVSRSMATATYLMCKKNMHDIENNIKYIRSIAPHANPNKLLIKLFEENLGTNGQIAKSLEKYPYTKTYDCSSNFAPITLFKYEEMLNF</sequence>
<dbReference type="SUPFAM" id="SSF52799">
    <property type="entry name" value="(Phosphotyrosine protein) phosphatases II"/>
    <property type="match status" value="1"/>
</dbReference>
<dbReference type="EMBL" id="UINC01068072">
    <property type="protein sequence ID" value="SVC00374.1"/>
    <property type="molecule type" value="Genomic_DNA"/>
</dbReference>
<protein>
    <recommendedName>
        <fullName evidence="1">Dual specificity phosphatase catalytic domain-containing protein</fullName>
    </recommendedName>
</protein>
<proteinExistence type="predicted"/>
<name>A0A382IKU1_9ZZZZ</name>
<feature type="domain" description="Dual specificity phosphatase catalytic" evidence="1">
    <location>
        <begin position="79"/>
        <end position="141"/>
    </location>
</feature>
<dbReference type="AlphaFoldDB" id="A0A382IKU1"/>
<reference evidence="2" key="1">
    <citation type="submission" date="2018-05" db="EMBL/GenBank/DDBJ databases">
        <authorList>
            <person name="Lanie J.A."/>
            <person name="Ng W.-L."/>
            <person name="Kazmierczak K.M."/>
            <person name="Andrzejewski T.M."/>
            <person name="Davidsen T.M."/>
            <person name="Wayne K.J."/>
            <person name="Tettelin H."/>
            <person name="Glass J.I."/>
            <person name="Rusch D."/>
            <person name="Podicherti R."/>
            <person name="Tsui H.-C.T."/>
            <person name="Winkler M.E."/>
        </authorList>
    </citation>
    <scope>NUCLEOTIDE SEQUENCE</scope>
</reference>
<organism evidence="2">
    <name type="scientific">marine metagenome</name>
    <dbReference type="NCBI Taxonomy" id="408172"/>
    <lineage>
        <taxon>unclassified sequences</taxon>
        <taxon>metagenomes</taxon>
        <taxon>ecological metagenomes</taxon>
    </lineage>
</organism>
<dbReference type="Pfam" id="PF00782">
    <property type="entry name" value="DSPc"/>
    <property type="match status" value="1"/>
</dbReference>
<dbReference type="InterPro" id="IPR000340">
    <property type="entry name" value="Dual-sp_phosphatase_cat-dom"/>
</dbReference>
<dbReference type="Gene3D" id="3.90.190.10">
    <property type="entry name" value="Protein tyrosine phosphatase superfamily"/>
    <property type="match status" value="1"/>
</dbReference>
<gene>
    <name evidence="2" type="ORF">METZ01_LOCUS253228</name>
</gene>